<dbReference type="InterPro" id="IPR004604">
    <property type="entry name" value="DNA_recomb/repair_RecN"/>
</dbReference>
<keyword evidence="5 9" id="KW-0227">DNA damage</keyword>
<accession>A0ABU4S634</accession>
<evidence type="ECO:0000256" key="4">
    <source>
        <dbReference type="ARBA" id="ARBA00022741"/>
    </source>
</evidence>
<keyword evidence="4" id="KW-0547">Nucleotide-binding</keyword>
<dbReference type="NCBIfam" id="NF008121">
    <property type="entry name" value="PRK10869.1"/>
    <property type="match status" value="1"/>
</dbReference>
<protein>
    <recommendedName>
        <fullName evidence="3 9">DNA repair protein RecN</fullName>
    </recommendedName>
    <alternativeName>
        <fullName evidence="8 9">Recombination protein N</fullName>
    </alternativeName>
</protein>
<dbReference type="RefSeq" id="WP_302720930.1">
    <property type="nucleotide sequence ID" value="NZ_JAULRU010000220.1"/>
</dbReference>
<evidence type="ECO:0000256" key="7">
    <source>
        <dbReference type="ARBA" id="ARBA00023204"/>
    </source>
</evidence>
<evidence type="ECO:0000256" key="6">
    <source>
        <dbReference type="ARBA" id="ARBA00022840"/>
    </source>
</evidence>
<evidence type="ECO:0000313" key="13">
    <source>
        <dbReference type="Proteomes" id="UP001273505"/>
    </source>
</evidence>
<dbReference type="PIRSF" id="PIRSF003128">
    <property type="entry name" value="RecN"/>
    <property type="match status" value="1"/>
</dbReference>
<sequence>MLTHLSVQNFTLVESLDLDFKAGMTVITGETGAGKSVLLEALGQALGDRADATRVRRGTRKADISATFDLTRIERARHWLVEQDLEQVELPSECLLRRTVTAEGRSKAYINGHPATLTQLKTLGNMLMDIHSQHEHQSLLVKDNHRRLIDEYAGHLPLADAVKQAFKHWQAQARHLESLRVNTEELSARHQLIAYQVEELDQLDLKDGELQELETERHMLANAENLLQTAGQLSDCLGNDEMGIQVGLGRALQLLTMLKEKPDTLQEVEQMLQEAQIQVSEALNSVELFSDDFAMDPARIAAIDDRLTTIYDIARKHRVQPEALRELHANLSTEVDQLDVSDEKLRALEADVRKLEDDYRKLAAKLTSSRRKAGKRLGEQVNQHLKQLAMEHAKLTIDFFDRSDKPGPHGTEDVELLISTNPGQPAGSLAKVASGGELSRISLAIQVVAAENSTLASLVFDEVDVGIGGATADTVGQLLRALAERGQIFCVTHLAQVASKGHHHLQVTKISSAKSAATTLVELAGDEKVDELARMLGGARLTDASRAHAEQMLTGSE</sequence>
<evidence type="ECO:0000313" key="12">
    <source>
        <dbReference type="EMBL" id="MDX6850809.1"/>
    </source>
</evidence>
<comment type="caution">
    <text evidence="12">The sequence shown here is derived from an EMBL/GenBank/DDBJ whole genome shotgun (WGS) entry which is preliminary data.</text>
</comment>
<dbReference type="NCBIfam" id="TIGR00634">
    <property type="entry name" value="recN"/>
    <property type="match status" value="1"/>
</dbReference>
<organism evidence="12 13">
    <name type="scientific">Gilvimarinus gilvus</name>
    <dbReference type="NCBI Taxonomy" id="3058038"/>
    <lineage>
        <taxon>Bacteria</taxon>
        <taxon>Pseudomonadati</taxon>
        <taxon>Pseudomonadota</taxon>
        <taxon>Gammaproteobacteria</taxon>
        <taxon>Cellvibrionales</taxon>
        <taxon>Cellvibrionaceae</taxon>
        <taxon>Gilvimarinus</taxon>
    </lineage>
</organism>
<evidence type="ECO:0000256" key="3">
    <source>
        <dbReference type="ARBA" id="ARBA00021315"/>
    </source>
</evidence>
<dbReference type="CDD" id="cd03241">
    <property type="entry name" value="ABC_RecN"/>
    <property type="match status" value="2"/>
</dbReference>
<evidence type="ECO:0000256" key="8">
    <source>
        <dbReference type="ARBA" id="ARBA00033408"/>
    </source>
</evidence>
<name>A0ABU4S634_9GAMM</name>
<dbReference type="PANTHER" id="PTHR11059">
    <property type="entry name" value="DNA REPAIR PROTEIN RECN"/>
    <property type="match status" value="1"/>
</dbReference>
<evidence type="ECO:0000256" key="2">
    <source>
        <dbReference type="ARBA" id="ARBA00009441"/>
    </source>
</evidence>
<keyword evidence="10" id="KW-0175">Coiled coil</keyword>
<comment type="similarity">
    <text evidence="2 9">Belongs to the RecN family.</text>
</comment>
<dbReference type="Gene3D" id="3.40.50.300">
    <property type="entry name" value="P-loop containing nucleotide triphosphate hydrolases"/>
    <property type="match status" value="2"/>
</dbReference>
<dbReference type="Pfam" id="PF02463">
    <property type="entry name" value="SMC_N"/>
    <property type="match status" value="1"/>
</dbReference>
<evidence type="ECO:0000256" key="10">
    <source>
        <dbReference type="SAM" id="Coils"/>
    </source>
</evidence>
<keyword evidence="7 9" id="KW-0234">DNA repair</keyword>
<evidence type="ECO:0000259" key="11">
    <source>
        <dbReference type="Pfam" id="PF02463"/>
    </source>
</evidence>
<dbReference type="EMBL" id="JAXAFO010000032">
    <property type="protein sequence ID" value="MDX6850809.1"/>
    <property type="molecule type" value="Genomic_DNA"/>
</dbReference>
<evidence type="ECO:0000256" key="5">
    <source>
        <dbReference type="ARBA" id="ARBA00022763"/>
    </source>
</evidence>
<dbReference type="PANTHER" id="PTHR11059:SF0">
    <property type="entry name" value="DNA REPAIR PROTEIN RECN"/>
    <property type="match status" value="1"/>
</dbReference>
<proteinExistence type="inferred from homology"/>
<comment type="function">
    <text evidence="1 9">May be involved in recombinational repair of damaged DNA.</text>
</comment>
<keyword evidence="13" id="KW-1185">Reference proteome</keyword>
<evidence type="ECO:0000256" key="9">
    <source>
        <dbReference type="PIRNR" id="PIRNR003128"/>
    </source>
</evidence>
<evidence type="ECO:0000256" key="1">
    <source>
        <dbReference type="ARBA" id="ARBA00003618"/>
    </source>
</evidence>
<feature type="coiled-coil region" evidence="10">
    <location>
        <begin position="338"/>
        <end position="372"/>
    </location>
</feature>
<dbReference type="InterPro" id="IPR003395">
    <property type="entry name" value="RecF/RecN/SMC_N"/>
</dbReference>
<reference evidence="12 13" key="1">
    <citation type="submission" date="2023-11" db="EMBL/GenBank/DDBJ databases">
        <title>Gilvimarinus fulvus sp. nov., isolated from the surface of Kelp.</title>
        <authorList>
            <person name="Sun Y.Y."/>
            <person name="Gong Y."/>
            <person name="Du Z.J."/>
        </authorList>
    </citation>
    <scope>NUCLEOTIDE SEQUENCE [LARGE SCALE GENOMIC DNA]</scope>
    <source>
        <strain evidence="12 13">SDUM040013</strain>
    </source>
</reference>
<dbReference type="SUPFAM" id="SSF52540">
    <property type="entry name" value="P-loop containing nucleoside triphosphate hydrolases"/>
    <property type="match status" value="2"/>
</dbReference>
<dbReference type="InterPro" id="IPR027417">
    <property type="entry name" value="P-loop_NTPase"/>
</dbReference>
<keyword evidence="6" id="KW-0067">ATP-binding</keyword>
<feature type="domain" description="RecF/RecN/SMC N-terminal" evidence="11">
    <location>
        <begin position="1"/>
        <end position="511"/>
    </location>
</feature>
<dbReference type="Proteomes" id="UP001273505">
    <property type="component" value="Unassembled WGS sequence"/>
</dbReference>
<gene>
    <name evidence="12" type="primary">recN</name>
    <name evidence="12" type="ORF">SCD92_15655</name>
</gene>